<dbReference type="PANTHER" id="PTHR43162">
    <property type="match status" value="1"/>
</dbReference>
<evidence type="ECO:0000313" key="1">
    <source>
        <dbReference type="EMBL" id="GIG88660.1"/>
    </source>
</evidence>
<dbReference type="PANTHER" id="PTHR43162:SF1">
    <property type="entry name" value="PRESTALK A DIFFERENTIATION PROTEIN A"/>
    <property type="match status" value="1"/>
</dbReference>
<dbReference type="Gene3D" id="3.40.50.720">
    <property type="entry name" value="NAD(P)-binding Rossmann-like Domain"/>
    <property type="match status" value="1"/>
</dbReference>
<dbReference type="InterPro" id="IPR051604">
    <property type="entry name" value="Ergot_Alk_Oxidoreductase"/>
</dbReference>
<reference evidence="1 2" key="1">
    <citation type="submission" date="2021-01" db="EMBL/GenBank/DDBJ databases">
        <title>Whole genome shotgun sequence of Plantactinospora endophytica NBRC 110450.</title>
        <authorList>
            <person name="Komaki H."/>
            <person name="Tamura T."/>
        </authorList>
    </citation>
    <scope>NUCLEOTIDE SEQUENCE [LARGE SCALE GENOMIC DNA]</scope>
    <source>
        <strain evidence="1 2">NBRC 110450</strain>
    </source>
</reference>
<keyword evidence="2" id="KW-1185">Reference proteome</keyword>
<comment type="caution">
    <text evidence="1">The sequence shown here is derived from an EMBL/GenBank/DDBJ whole genome shotgun (WGS) entry which is preliminary data.</text>
</comment>
<organism evidence="1 2">
    <name type="scientific">Plantactinospora endophytica</name>
    <dbReference type="NCBI Taxonomy" id="673535"/>
    <lineage>
        <taxon>Bacteria</taxon>
        <taxon>Bacillati</taxon>
        <taxon>Actinomycetota</taxon>
        <taxon>Actinomycetes</taxon>
        <taxon>Micromonosporales</taxon>
        <taxon>Micromonosporaceae</taxon>
        <taxon>Plantactinospora</taxon>
    </lineage>
</organism>
<dbReference type="Gene3D" id="3.90.25.10">
    <property type="entry name" value="UDP-galactose 4-epimerase, domain 1"/>
    <property type="match status" value="1"/>
</dbReference>
<dbReference type="RefSeq" id="WP_203867159.1">
    <property type="nucleotide sequence ID" value="NZ_BONW01000016.1"/>
</dbReference>
<dbReference type="Proteomes" id="UP000646749">
    <property type="component" value="Unassembled WGS sequence"/>
</dbReference>
<protein>
    <submittedName>
        <fullName evidence="1">NmrA family transcriptional regulator</fullName>
    </submittedName>
</protein>
<proteinExistence type="predicted"/>
<gene>
    <name evidence="1" type="ORF">Pen02_35960</name>
</gene>
<dbReference type="InterPro" id="IPR036291">
    <property type="entry name" value="NAD(P)-bd_dom_sf"/>
</dbReference>
<dbReference type="EMBL" id="BONW01000016">
    <property type="protein sequence ID" value="GIG88660.1"/>
    <property type="molecule type" value="Genomic_DNA"/>
</dbReference>
<accession>A0ABQ4E1R6</accession>
<dbReference type="SUPFAM" id="SSF51735">
    <property type="entry name" value="NAD(P)-binding Rossmann-fold domains"/>
    <property type="match status" value="1"/>
</dbReference>
<evidence type="ECO:0000313" key="2">
    <source>
        <dbReference type="Proteomes" id="UP000646749"/>
    </source>
</evidence>
<sequence length="280" mass="30191">MTEHEAQTTAPILVLGGTGKTGRRVVERLAARNVPVRVGSRSGAPPFDWWDRATWAGALHGVTSAYLSFYPDVAVPGAAETVRSFAELAVRGGVRRLVLLSGRGEEEAQRAEKMVQDSGAEWTILRASWFDQNFSEGQLLAPLLDGELALPVGDVGEPFVDVDDIAEVAEVALTEDGHVGQLYELTGPRLLTFAEAVAEIAEAAGRDIRFRTIPVERYAATLAEQRLPADVAALLTYLFVEVLDGRNAHPADGVRRALGREARDFRDFARAAAATGVWSG</sequence>
<name>A0ABQ4E1R6_9ACTN</name>